<dbReference type="GO" id="GO:0004029">
    <property type="term" value="F:aldehyde dehydrogenase (NAD+) activity"/>
    <property type="evidence" value="ECO:0007669"/>
    <property type="project" value="TreeGrafter"/>
</dbReference>
<dbReference type="SUPFAM" id="SSF51735">
    <property type="entry name" value="NAD(P)-binding Rossmann-fold domains"/>
    <property type="match status" value="1"/>
</dbReference>
<dbReference type="PANTHER" id="PTHR48079">
    <property type="entry name" value="PROTEIN YEEZ"/>
    <property type="match status" value="1"/>
</dbReference>
<dbReference type="PANTHER" id="PTHR48079:SF6">
    <property type="entry name" value="NAD(P)-BINDING DOMAIN-CONTAINING PROTEIN-RELATED"/>
    <property type="match status" value="1"/>
</dbReference>
<dbReference type="KEGG" id="ipa:Isop_1955"/>
<dbReference type="RefSeq" id="WP_013564823.1">
    <property type="nucleotide sequence ID" value="NC_014962.1"/>
</dbReference>
<reference key="1">
    <citation type="submission" date="2010-11" db="EMBL/GenBank/DDBJ databases">
        <title>The complete sequence of chromosome of Isophaera pallida ATCC 43644.</title>
        <authorList>
            <consortium name="US DOE Joint Genome Institute (JGI-PGF)"/>
            <person name="Lucas S."/>
            <person name="Copeland A."/>
            <person name="Lapidus A."/>
            <person name="Bruce D."/>
            <person name="Goodwin L."/>
            <person name="Pitluck S."/>
            <person name="Kyrpides N."/>
            <person name="Mavromatis K."/>
            <person name="Pagani I."/>
            <person name="Ivanova N."/>
            <person name="Saunders E."/>
            <person name="Brettin T."/>
            <person name="Detter J.C."/>
            <person name="Han C."/>
            <person name="Tapia R."/>
            <person name="Land M."/>
            <person name="Hauser L."/>
            <person name="Markowitz V."/>
            <person name="Cheng J.-F."/>
            <person name="Hugenholtz P."/>
            <person name="Woyke T."/>
            <person name="Wu D."/>
            <person name="Eisen J.A."/>
        </authorList>
    </citation>
    <scope>NUCLEOTIDE SEQUENCE</scope>
    <source>
        <strain>ATCC 43644</strain>
    </source>
</reference>
<name>E8R2N5_ISOPI</name>
<keyword evidence="4" id="KW-1185">Reference proteome</keyword>
<evidence type="ECO:0000256" key="1">
    <source>
        <dbReference type="SAM" id="MobiDB-lite"/>
    </source>
</evidence>
<dbReference type="Proteomes" id="UP000008631">
    <property type="component" value="Chromosome"/>
</dbReference>
<dbReference type="InterPro" id="IPR001509">
    <property type="entry name" value="Epimerase_deHydtase"/>
</dbReference>
<dbReference type="eggNOG" id="COG0451">
    <property type="taxonomic scope" value="Bacteria"/>
</dbReference>
<dbReference type="EMBL" id="CP002353">
    <property type="protein sequence ID" value="ADV62535.1"/>
    <property type="molecule type" value="Genomic_DNA"/>
</dbReference>
<dbReference type="Pfam" id="PF01370">
    <property type="entry name" value="Epimerase"/>
    <property type="match status" value="1"/>
</dbReference>
<dbReference type="InParanoid" id="E8R2N5"/>
<dbReference type="InterPro" id="IPR051783">
    <property type="entry name" value="NAD(P)-dependent_oxidoreduct"/>
</dbReference>
<evidence type="ECO:0000259" key="2">
    <source>
        <dbReference type="Pfam" id="PF01370"/>
    </source>
</evidence>
<reference evidence="3 4" key="2">
    <citation type="journal article" date="2011" name="Stand. Genomic Sci.">
        <title>Complete genome sequence of Isosphaera pallida type strain (IS1B).</title>
        <authorList>
            <consortium name="US DOE Joint Genome Institute (JGI-PGF)"/>
            <person name="Goker M."/>
            <person name="Cleland D."/>
            <person name="Saunders E."/>
            <person name="Lapidus A."/>
            <person name="Nolan M."/>
            <person name="Lucas S."/>
            <person name="Hammon N."/>
            <person name="Deshpande S."/>
            <person name="Cheng J.F."/>
            <person name="Tapia R."/>
            <person name="Han C."/>
            <person name="Goodwin L."/>
            <person name="Pitluck S."/>
            <person name="Liolios K."/>
            <person name="Pagani I."/>
            <person name="Ivanova N."/>
            <person name="Mavromatis K."/>
            <person name="Pati A."/>
            <person name="Chen A."/>
            <person name="Palaniappan K."/>
            <person name="Land M."/>
            <person name="Hauser L."/>
            <person name="Chang Y.J."/>
            <person name="Jeffries C.D."/>
            <person name="Detter J.C."/>
            <person name="Beck B."/>
            <person name="Woyke T."/>
            <person name="Bristow J."/>
            <person name="Eisen J.A."/>
            <person name="Markowitz V."/>
            <person name="Hugenholtz P."/>
            <person name="Kyrpides N.C."/>
            <person name="Klenk H.P."/>
        </authorList>
    </citation>
    <scope>NUCLEOTIDE SEQUENCE [LARGE SCALE GENOMIC DNA]</scope>
    <source>
        <strain evidence="4">ATCC 43644 / DSM 9630 / IS1B</strain>
    </source>
</reference>
<evidence type="ECO:0000313" key="4">
    <source>
        <dbReference type="Proteomes" id="UP000008631"/>
    </source>
</evidence>
<gene>
    <name evidence="3" type="ordered locus">Isop_1955</name>
</gene>
<dbReference type="AlphaFoldDB" id="E8R2N5"/>
<feature type="compositionally biased region" description="Low complexity" evidence="1">
    <location>
        <begin position="1"/>
        <end position="10"/>
    </location>
</feature>
<accession>E8R2N5</accession>
<protein>
    <submittedName>
        <fullName evidence="3">NAD-dependent epimerase/dehydratase</fullName>
    </submittedName>
</protein>
<feature type="region of interest" description="Disordered" evidence="1">
    <location>
        <begin position="1"/>
        <end position="24"/>
    </location>
</feature>
<proteinExistence type="predicted"/>
<dbReference type="HOGENOM" id="CLU_007383_6_0_0"/>
<dbReference type="STRING" id="575540.Isop_1955"/>
<organism evidence="3 4">
    <name type="scientific">Isosphaera pallida (strain ATCC 43644 / DSM 9630 / IS1B)</name>
    <dbReference type="NCBI Taxonomy" id="575540"/>
    <lineage>
        <taxon>Bacteria</taxon>
        <taxon>Pseudomonadati</taxon>
        <taxon>Planctomycetota</taxon>
        <taxon>Planctomycetia</taxon>
        <taxon>Isosphaerales</taxon>
        <taxon>Isosphaeraceae</taxon>
        <taxon>Isosphaera</taxon>
    </lineage>
</organism>
<dbReference type="InterPro" id="IPR036291">
    <property type="entry name" value="NAD(P)-bd_dom_sf"/>
</dbReference>
<evidence type="ECO:0000313" key="3">
    <source>
        <dbReference type="EMBL" id="ADV62535.1"/>
    </source>
</evidence>
<sequence length="380" mass="41533">MSSSSSSLSDPTPPLRPSQVNDRGEPMVAGFRREELGCPFGGLTVVTGGAGFLGSHLVELLQARGETIRVVERPGAAVDHLPNQVEVIRADIRDPEAVGQALRGADTVFHLAANPNLWARDKREFEAVNHQGTRHVLDQARRVGAKRIIHVSTESILTRRRHHGRGRAYQMIDEATVVTESDAVGPYCLSKLRAELAAFEAHRQGAPVWIVNPTMPIGPGDRNLSPPTRLIRDFLSGRLPAWMEWTLNVIDPRDAALGMIRAAERGEPGHRHLLAGWNLTMSQLMVMLTSLSGVAAPRLRVPSGIALLFAAWEEWRADHLGGGPPQASLTGVRLARRPARFDPSLTHRILGLQPRPLENSLRDAIAWLREAGDLASSSTE</sequence>
<feature type="domain" description="NAD-dependent epimerase/dehydratase" evidence="2">
    <location>
        <begin position="45"/>
        <end position="265"/>
    </location>
</feature>
<dbReference type="Gene3D" id="3.40.50.720">
    <property type="entry name" value="NAD(P)-binding Rossmann-like Domain"/>
    <property type="match status" value="1"/>
</dbReference>
<dbReference type="GO" id="GO:0005737">
    <property type="term" value="C:cytoplasm"/>
    <property type="evidence" value="ECO:0007669"/>
    <property type="project" value="TreeGrafter"/>
</dbReference>